<feature type="region of interest" description="Disordered" evidence="1">
    <location>
        <begin position="70"/>
        <end position="208"/>
    </location>
</feature>
<evidence type="ECO:0000313" key="3">
    <source>
        <dbReference type="EMBL" id="ORC82507.1"/>
    </source>
</evidence>
<evidence type="ECO:0000313" key="4">
    <source>
        <dbReference type="Proteomes" id="UP000192257"/>
    </source>
</evidence>
<evidence type="ECO:0000256" key="2">
    <source>
        <dbReference type="SAM" id="SignalP"/>
    </source>
</evidence>
<proteinExistence type="predicted"/>
<feature type="compositionally biased region" description="Low complexity" evidence="1">
    <location>
        <begin position="196"/>
        <end position="208"/>
    </location>
</feature>
<dbReference type="RefSeq" id="XP_028877224.1">
    <property type="nucleotide sequence ID" value="XM_029031479.1"/>
</dbReference>
<feature type="compositionally biased region" description="Basic and acidic residues" evidence="1">
    <location>
        <begin position="119"/>
        <end position="135"/>
    </location>
</feature>
<dbReference type="EMBL" id="NBCO01000090">
    <property type="protein sequence ID" value="ORC82507.1"/>
    <property type="molecule type" value="Genomic_DNA"/>
</dbReference>
<organism evidence="3 4">
    <name type="scientific">Trypanosoma theileri</name>
    <dbReference type="NCBI Taxonomy" id="67003"/>
    <lineage>
        <taxon>Eukaryota</taxon>
        <taxon>Discoba</taxon>
        <taxon>Euglenozoa</taxon>
        <taxon>Kinetoplastea</taxon>
        <taxon>Metakinetoplastina</taxon>
        <taxon>Trypanosomatida</taxon>
        <taxon>Trypanosomatidae</taxon>
        <taxon>Trypanosoma</taxon>
    </lineage>
</organism>
<comment type="caution">
    <text evidence="3">The sequence shown here is derived from an EMBL/GenBank/DDBJ whole genome shotgun (WGS) entry which is preliminary data.</text>
</comment>
<sequence>MMMMGRVMCVLAVVLCCTCGYTMAAAAAAVDVEWDDFLNDTSNKYKKCKEDPNHKVDGINCEEFGFAPKAEKTPLTLPPTRNEAEARPTIGRGGDDTESQAAEGIDRQGQQPGSNPTRTENDAGEREPEPTESSKRPGNVEVPQGEQGASSSTDDNSTAGNSNATQQQSPVTVNTTATSGTHETNSTTPQSPESNVTDAPTTTPSPVPVTDTQISNITSALQNRPNVDSSISPVWMRNAAPLLIVAVLFSATVY</sequence>
<feature type="compositionally biased region" description="Polar residues" evidence="1">
    <location>
        <begin position="147"/>
        <end position="195"/>
    </location>
</feature>
<name>A0A1X0NF60_9TRYP</name>
<dbReference type="VEuPathDB" id="TriTrypDB:TM35_000901050"/>
<feature type="chain" id="PRO_5013275830" description="Mucin TcMUCII" evidence="2">
    <location>
        <begin position="25"/>
        <end position="254"/>
    </location>
</feature>
<feature type="signal peptide" evidence="2">
    <location>
        <begin position="1"/>
        <end position="24"/>
    </location>
</feature>
<protein>
    <recommendedName>
        <fullName evidence="5">Mucin TcMUCII</fullName>
    </recommendedName>
</protein>
<feature type="compositionally biased region" description="Polar residues" evidence="1">
    <location>
        <begin position="108"/>
        <end position="118"/>
    </location>
</feature>
<dbReference type="Proteomes" id="UP000192257">
    <property type="component" value="Unassembled WGS sequence"/>
</dbReference>
<keyword evidence="4" id="KW-1185">Reference proteome</keyword>
<reference evidence="3 4" key="1">
    <citation type="submission" date="2017-03" db="EMBL/GenBank/DDBJ databases">
        <title>An alternative strategy for trypanosome survival in the mammalian bloodstream revealed through genome and transcriptome analysis of the ubiquitous bovine parasite Trypanosoma (Megatrypanum) theileri.</title>
        <authorList>
            <person name="Kelly S."/>
            <person name="Ivens A."/>
            <person name="Mott A."/>
            <person name="O'Neill E."/>
            <person name="Emms D."/>
            <person name="Macleod O."/>
            <person name="Voorheis P."/>
            <person name="Matthews J."/>
            <person name="Matthews K."/>
            <person name="Carrington M."/>
        </authorList>
    </citation>
    <scope>NUCLEOTIDE SEQUENCE [LARGE SCALE GENOMIC DNA]</scope>
    <source>
        <strain evidence="3">Edinburgh</strain>
    </source>
</reference>
<evidence type="ECO:0000256" key="1">
    <source>
        <dbReference type="SAM" id="MobiDB-lite"/>
    </source>
</evidence>
<accession>A0A1X0NF60</accession>
<dbReference type="GeneID" id="39991259"/>
<evidence type="ECO:0008006" key="5">
    <source>
        <dbReference type="Google" id="ProtNLM"/>
    </source>
</evidence>
<gene>
    <name evidence="3" type="ORF">TM35_000901050</name>
</gene>
<keyword evidence="2" id="KW-0732">Signal</keyword>
<dbReference type="AlphaFoldDB" id="A0A1X0NF60"/>